<evidence type="ECO:0000313" key="2">
    <source>
        <dbReference type="EMBL" id="SEQ85265.1"/>
    </source>
</evidence>
<reference evidence="2 3" key="1">
    <citation type="submission" date="2016-10" db="EMBL/GenBank/DDBJ databases">
        <authorList>
            <person name="de Groot N.N."/>
        </authorList>
    </citation>
    <scope>NUCLEOTIDE SEQUENCE [LARGE SCALE GENOMIC DNA]</scope>
    <source>
        <strain evidence="2 3">CGMCC 4.3519</strain>
    </source>
</reference>
<dbReference type="Proteomes" id="UP000199055">
    <property type="component" value="Unassembled WGS sequence"/>
</dbReference>
<proteinExistence type="predicted"/>
<evidence type="ECO:0000313" key="3">
    <source>
        <dbReference type="Proteomes" id="UP000199055"/>
    </source>
</evidence>
<keyword evidence="3" id="KW-1185">Reference proteome</keyword>
<gene>
    <name evidence="2" type="ORF">SAMN05216481_11766</name>
</gene>
<protein>
    <recommendedName>
        <fullName evidence="4">SMI1/KNR4 family protein</fullName>
    </recommendedName>
</protein>
<name>A0A1H9JFC6_9ACTN</name>
<organism evidence="2 3">
    <name type="scientific">Streptomyces radiopugnans</name>
    <dbReference type="NCBI Taxonomy" id="403935"/>
    <lineage>
        <taxon>Bacteria</taxon>
        <taxon>Bacillati</taxon>
        <taxon>Actinomycetota</taxon>
        <taxon>Actinomycetes</taxon>
        <taxon>Kitasatosporales</taxon>
        <taxon>Streptomycetaceae</taxon>
        <taxon>Streptomyces</taxon>
    </lineage>
</organism>
<accession>A0A1H9JFC6</accession>
<dbReference type="RefSeq" id="WP_093662808.1">
    <property type="nucleotide sequence ID" value="NZ_FOET01000017.1"/>
</dbReference>
<feature type="region of interest" description="Disordered" evidence="1">
    <location>
        <begin position="85"/>
        <end position="138"/>
    </location>
</feature>
<dbReference type="STRING" id="403935.SAMN05216481_11766"/>
<evidence type="ECO:0008006" key="4">
    <source>
        <dbReference type="Google" id="ProtNLM"/>
    </source>
</evidence>
<sequence length="138" mass="15170">MPAILRDQLTQDRDQDQFPVPHDPQALFAAGVTDNGNHLFWITTPRTAPDTWCITVNQPRDRDWYTFDGTLTDFLTAVLGGHAQVPVFPDDLPDGASPSLRPPPGPLPRRHRPPAAGGASTPRRYAHGPAPWEEAHPA</sequence>
<evidence type="ECO:0000256" key="1">
    <source>
        <dbReference type="SAM" id="MobiDB-lite"/>
    </source>
</evidence>
<dbReference type="EMBL" id="FOET01000017">
    <property type="protein sequence ID" value="SEQ85265.1"/>
    <property type="molecule type" value="Genomic_DNA"/>
</dbReference>
<dbReference type="AlphaFoldDB" id="A0A1H9JFC6"/>